<name>A0A5B7SUY6_9FLAO</name>
<dbReference type="Pfam" id="PF19589">
    <property type="entry name" value="DUF6095"/>
    <property type="match status" value="1"/>
</dbReference>
<proteinExistence type="predicted"/>
<organism evidence="2 3">
    <name type="scientific">Aggregatimonas sangjinii</name>
    <dbReference type="NCBI Taxonomy" id="2583587"/>
    <lineage>
        <taxon>Bacteria</taxon>
        <taxon>Pseudomonadati</taxon>
        <taxon>Bacteroidota</taxon>
        <taxon>Flavobacteriia</taxon>
        <taxon>Flavobacteriales</taxon>
        <taxon>Flavobacteriaceae</taxon>
        <taxon>Aggregatimonas</taxon>
    </lineage>
</organism>
<keyword evidence="1" id="KW-1133">Transmembrane helix</keyword>
<accession>A0A5B7SUY6</accession>
<gene>
    <name evidence="2" type="ORF">FGM00_09320</name>
</gene>
<dbReference type="EMBL" id="CP040710">
    <property type="protein sequence ID" value="QCX02337.1"/>
    <property type="molecule type" value="Genomic_DNA"/>
</dbReference>
<feature type="transmembrane region" description="Helical" evidence="1">
    <location>
        <begin position="39"/>
        <end position="67"/>
    </location>
</feature>
<evidence type="ECO:0000256" key="1">
    <source>
        <dbReference type="SAM" id="Phobius"/>
    </source>
</evidence>
<feature type="transmembrane region" description="Helical" evidence="1">
    <location>
        <begin position="12"/>
        <end position="33"/>
    </location>
</feature>
<dbReference type="AlphaFoldDB" id="A0A5B7SUY6"/>
<dbReference type="OrthoDB" id="1447634at2"/>
<keyword evidence="1" id="KW-0472">Membrane</keyword>
<dbReference type="InterPro" id="IPR046077">
    <property type="entry name" value="DUF6095"/>
</dbReference>
<reference evidence="2 3" key="1">
    <citation type="submission" date="2019-05" db="EMBL/GenBank/DDBJ databases">
        <title>Genome sequencing of F202Z8.</title>
        <authorList>
            <person name="Kwon Y.M."/>
        </authorList>
    </citation>
    <scope>NUCLEOTIDE SEQUENCE [LARGE SCALE GENOMIC DNA]</scope>
    <source>
        <strain evidence="2 3">F202Z8</strain>
    </source>
</reference>
<evidence type="ECO:0000313" key="2">
    <source>
        <dbReference type="EMBL" id="QCX02337.1"/>
    </source>
</evidence>
<evidence type="ECO:0000313" key="3">
    <source>
        <dbReference type="Proteomes" id="UP000310017"/>
    </source>
</evidence>
<dbReference type="Proteomes" id="UP000310017">
    <property type="component" value="Chromosome"/>
</dbReference>
<protein>
    <submittedName>
        <fullName evidence="2">Uncharacterized protein</fullName>
    </submittedName>
</protein>
<keyword evidence="3" id="KW-1185">Reference proteome</keyword>
<keyword evidence="1" id="KW-0812">Transmembrane</keyword>
<dbReference type="KEGG" id="asag:FGM00_09320"/>
<sequence length="77" mass="8738">MRTDRDLLIKGIRFLSYTVILMFTAPFAVYQAFKNQEHPLYIPVLVLGCILALAAIVMGFVSIKTIIDAFFGKKKKK</sequence>